<feature type="domain" description="Thiamine pyrophosphate enzyme TPP-binding" evidence="5">
    <location>
        <begin position="385"/>
        <end position="528"/>
    </location>
</feature>
<dbReference type="InterPro" id="IPR011766">
    <property type="entry name" value="TPP_enzyme_TPP-bd"/>
</dbReference>
<dbReference type="GO" id="GO:0003984">
    <property type="term" value="F:acetolactate synthase activity"/>
    <property type="evidence" value="ECO:0007669"/>
    <property type="project" value="TreeGrafter"/>
</dbReference>
<dbReference type="AlphaFoldDB" id="A0A0B1ZXH5"/>
<evidence type="ECO:0000259" key="4">
    <source>
        <dbReference type="Pfam" id="PF00205"/>
    </source>
</evidence>
<dbReference type="PANTHER" id="PTHR18968">
    <property type="entry name" value="THIAMINE PYROPHOSPHATE ENZYMES"/>
    <property type="match status" value="1"/>
</dbReference>
<dbReference type="InterPro" id="IPR029035">
    <property type="entry name" value="DHS-like_NAD/FAD-binding_dom"/>
</dbReference>
<evidence type="ECO:0000259" key="5">
    <source>
        <dbReference type="Pfam" id="PF02775"/>
    </source>
</evidence>
<dbReference type="Pfam" id="PF02776">
    <property type="entry name" value="TPP_enzyme_N"/>
    <property type="match status" value="1"/>
</dbReference>
<dbReference type="GO" id="GO:0030976">
    <property type="term" value="F:thiamine pyrophosphate binding"/>
    <property type="evidence" value="ECO:0007669"/>
    <property type="project" value="InterPro"/>
</dbReference>
<dbReference type="SUPFAM" id="SSF52518">
    <property type="entry name" value="Thiamin diphosphate-binding fold (THDP-binding)"/>
    <property type="match status" value="2"/>
</dbReference>
<evidence type="ECO:0000256" key="3">
    <source>
        <dbReference type="RuleBase" id="RU362132"/>
    </source>
</evidence>
<evidence type="ECO:0000256" key="1">
    <source>
        <dbReference type="ARBA" id="ARBA00007812"/>
    </source>
</evidence>
<dbReference type="EMBL" id="JTDK01000018">
    <property type="protein sequence ID" value="KHK95920.1"/>
    <property type="molecule type" value="Genomic_DNA"/>
</dbReference>
<dbReference type="InterPro" id="IPR012001">
    <property type="entry name" value="Thiamin_PyroP_enz_TPP-bd_dom"/>
</dbReference>
<name>A0A0B1ZXH5_9MICO</name>
<evidence type="ECO:0000313" key="8">
    <source>
        <dbReference type="Proteomes" id="UP000031030"/>
    </source>
</evidence>
<dbReference type="GO" id="GO:0050660">
    <property type="term" value="F:flavin adenine dinucleotide binding"/>
    <property type="evidence" value="ECO:0007669"/>
    <property type="project" value="TreeGrafter"/>
</dbReference>
<comment type="similarity">
    <text evidence="1 3">Belongs to the TPP enzyme family.</text>
</comment>
<feature type="domain" description="Thiamine pyrophosphate enzyme N-terminal TPP-binding" evidence="6">
    <location>
        <begin position="4"/>
        <end position="103"/>
    </location>
</feature>
<dbReference type="Pfam" id="PF02775">
    <property type="entry name" value="TPP_enzyme_C"/>
    <property type="match status" value="1"/>
</dbReference>
<evidence type="ECO:0000259" key="6">
    <source>
        <dbReference type="Pfam" id="PF02776"/>
    </source>
</evidence>
<sequence length="534" mass="54892">MDNAGLAVLQTIRAYGVDTVFGIPGTHNLEFYRHLGRLGMHAVTSRHEQGAGYAADGWAQRTGMPGVVVTTSGPGLLNALSAAGTAYCESRPLIILSPGVPLGAEFADIGTLHETKDAFAASGAIVEWSRRVTTAAEAVAAVHDAFDLFRTERPRPVHIEIPLDVLESAADVPAADREARPHPGFSPADADAVARAAALLAGAEKPAIIVGGGSTRAAASLTALAERLGAPVVSTLNGKGVVPESHPLAVGAELRLDAAREVVNGSDVLLIVGAKIGEAELWGGVVRPAGRVVRVDVLASQGNKNVLSDVVLVGHAEAVVMQLRDAVGPGTGEVWTDLDAVRAACAAEASAFHPETDRAARAIAAALPADAVVAGDSSQITYLGMASAVRQDEPHAFLYTPAYATLGYGLPAAIGAAVAERARGEHAQPVVCVVGDGALMFAVQEFATAVEQSVDITVVCYDNGGYAEIQQNEADRGIPPVGVRLAQPDWAALADAFGGRGRRVEAAADLDGVIRDALDAGGVNLVHVPARLFA</sequence>
<dbReference type="Gene3D" id="3.40.50.970">
    <property type="match status" value="2"/>
</dbReference>
<dbReference type="GO" id="GO:0000287">
    <property type="term" value="F:magnesium ion binding"/>
    <property type="evidence" value="ECO:0007669"/>
    <property type="project" value="InterPro"/>
</dbReference>
<dbReference type="Gene3D" id="3.40.50.1220">
    <property type="entry name" value="TPP-binding domain"/>
    <property type="match status" value="1"/>
</dbReference>
<evidence type="ECO:0000256" key="2">
    <source>
        <dbReference type="ARBA" id="ARBA00023052"/>
    </source>
</evidence>
<dbReference type="GO" id="GO:0009097">
    <property type="term" value="P:isoleucine biosynthetic process"/>
    <property type="evidence" value="ECO:0007669"/>
    <property type="project" value="TreeGrafter"/>
</dbReference>
<dbReference type="InterPro" id="IPR012000">
    <property type="entry name" value="Thiamin_PyroP_enz_cen_dom"/>
</dbReference>
<feature type="domain" description="Thiamine pyrophosphate enzyme central" evidence="4">
    <location>
        <begin position="193"/>
        <end position="323"/>
    </location>
</feature>
<dbReference type="PANTHER" id="PTHR18968:SF13">
    <property type="entry name" value="ACETOLACTATE SYNTHASE CATALYTIC SUBUNIT, MITOCHONDRIAL"/>
    <property type="match status" value="1"/>
</dbReference>
<dbReference type="InterPro" id="IPR045229">
    <property type="entry name" value="TPP_enz"/>
</dbReference>
<dbReference type="GO" id="GO:0005948">
    <property type="term" value="C:acetolactate synthase complex"/>
    <property type="evidence" value="ECO:0007669"/>
    <property type="project" value="TreeGrafter"/>
</dbReference>
<accession>A0A0B1ZXH5</accession>
<gene>
    <name evidence="7" type="ORF">LK09_17565</name>
</gene>
<organism evidence="7 8">
    <name type="scientific">Microbacterium mangrovi</name>
    <dbReference type="NCBI Taxonomy" id="1348253"/>
    <lineage>
        <taxon>Bacteria</taxon>
        <taxon>Bacillati</taxon>
        <taxon>Actinomycetota</taxon>
        <taxon>Actinomycetes</taxon>
        <taxon>Micrococcales</taxon>
        <taxon>Microbacteriaceae</taxon>
        <taxon>Microbacterium</taxon>
    </lineage>
</organism>
<evidence type="ECO:0000313" key="7">
    <source>
        <dbReference type="EMBL" id="KHK95920.1"/>
    </source>
</evidence>
<dbReference type="InterPro" id="IPR029061">
    <property type="entry name" value="THDP-binding"/>
</dbReference>
<dbReference type="Proteomes" id="UP000031030">
    <property type="component" value="Unassembled WGS sequence"/>
</dbReference>
<dbReference type="STRING" id="1348253.LK09_17565"/>
<dbReference type="CDD" id="cd00568">
    <property type="entry name" value="TPP_enzymes"/>
    <property type="match status" value="1"/>
</dbReference>
<protein>
    <submittedName>
        <fullName evidence="7">Acetolactate synthase</fullName>
    </submittedName>
</protein>
<dbReference type="SUPFAM" id="SSF52467">
    <property type="entry name" value="DHS-like NAD/FAD-binding domain"/>
    <property type="match status" value="1"/>
</dbReference>
<dbReference type="GO" id="GO:0009099">
    <property type="term" value="P:L-valine biosynthetic process"/>
    <property type="evidence" value="ECO:0007669"/>
    <property type="project" value="TreeGrafter"/>
</dbReference>
<keyword evidence="2 3" id="KW-0786">Thiamine pyrophosphate</keyword>
<comment type="caution">
    <text evidence="7">The sequence shown here is derived from an EMBL/GenBank/DDBJ whole genome shotgun (WGS) entry which is preliminary data.</text>
</comment>
<reference evidence="7 8" key="1">
    <citation type="submission" date="2014-11" db="EMBL/GenBank/DDBJ databases">
        <title>Genome sequence of Microbacterium mangrovi MUSC 115(T).</title>
        <authorList>
            <person name="Lee L.-H."/>
        </authorList>
    </citation>
    <scope>NUCLEOTIDE SEQUENCE [LARGE SCALE GENOMIC DNA]</scope>
    <source>
        <strain evidence="7 8">MUSC 115</strain>
    </source>
</reference>
<proteinExistence type="inferred from homology"/>
<keyword evidence="8" id="KW-1185">Reference proteome</keyword>
<dbReference type="Pfam" id="PF00205">
    <property type="entry name" value="TPP_enzyme_M"/>
    <property type="match status" value="1"/>
</dbReference>
<dbReference type="CDD" id="cd07035">
    <property type="entry name" value="TPP_PYR_POX_like"/>
    <property type="match status" value="1"/>
</dbReference>